<evidence type="ECO:0000256" key="1">
    <source>
        <dbReference type="ARBA" id="ARBA00007637"/>
    </source>
</evidence>
<dbReference type="PANTHER" id="PTHR43000">
    <property type="entry name" value="DTDP-D-GLUCOSE 4,6-DEHYDRATASE-RELATED"/>
    <property type="match status" value="1"/>
</dbReference>
<dbReference type="InterPro" id="IPR036291">
    <property type="entry name" value="NAD(P)-bd_dom_sf"/>
</dbReference>
<dbReference type="InterPro" id="IPR001509">
    <property type="entry name" value="Epimerase_deHydtase"/>
</dbReference>
<proteinExistence type="inferred from homology"/>
<feature type="domain" description="NAD-dependent epimerase/dehydratase" evidence="2">
    <location>
        <begin position="3"/>
        <end position="237"/>
    </location>
</feature>
<name>A0A6J7X2R5_9CAUD</name>
<comment type="similarity">
    <text evidence="1">Belongs to the NAD(P)-dependent epimerase/dehydratase family.</text>
</comment>
<organism evidence="3">
    <name type="scientific">uncultured Caudovirales phage</name>
    <dbReference type="NCBI Taxonomy" id="2100421"/>
    <lineage>
        <taxon>Viruses</taxon>
        <taxon>Duplodnaviria</taxon>
        <taxon>Heunggongvirae</taxon>
        <taxon>Uroviricota</taxon>
        <taxon>Caudoviricetes</taxon>
        <taxon>Peduoviridae</taxon>
        <taxon>Maltschvirus</taxon>
        <taxon>Maltschvirus maltsch</taxon>
    </lineage>
</organism>
<gene>
    <name evidence="3" type="ORF">UFOVP245_195</name>
</gene>
<protein>
    <submittedName>
        <fullName evidence="3">WcaG Nucleoside-diphosphate-sugar epimerases</fullName>
    </submittedName>
</protein>
<accession>A0A6J7X2R5</accession>
<dbReference type="SUPFAM" id="SSF51735">
    <property type="entry name" value="NAD(P)-binding Rossmann-fold domains"/>
    <property type="match status" value="1"/>
</dbReference>
<sequence>MRILVTGGAGFIGSHIVDALVNRGDDVIVIDNESAIVHDHFWYNNKATYIKADIADYQKTRHYYNNIDYVFHCAAESRIQPAIENPLLAIRTNTLGTGTVLQCAREAEVKKLMYSSTSSGYGLINTPPLKETMPDDCLNPYSVSKVSGEKLCKMYNDLFKFKTVIFRYFNVYGPREPLKGQYAPLVGLFLRQHRAGEPLTIVPNGHQRRDFTHVYDVVAANLAAMDCDVHGELFNIGTGTNHSVLELAAMISDNIKYIEPRLGEARETLADNSKARSMLGWVPHLKIEDYVKEQLNV</sequence>
<evidence type="ECO:0000313" key="3">
    <source>
        <dbReference type="EMBL" id="CAB5221583.1"/>
    </source>
</evidence>
<dbReference type="EMBL" id="LR798287">
    <property type="protein sequence ID" value="CAB5221583.1"/>
    <property type="molecule type" value="Genomic_DNA"/>
</dbReference>
<evidence type="ECO:0000259" key="2">
    <source>
        <dbReference type="Pfam" id="PF01370"/>
    </source>
</evidence>
<dbReference type="Gene3D" id="3.90.25.10">
    <property type="entry name" value="UDP-galactose 4-epimerase, domain 1"/>
    <property type="match status" value="1"/>
</dbReference>
<dbReference type="Gene3D" id="3.40.50.720">
    <property type="entry name" value="NAD(P)-binding Rossmann-like Domain"/>
    <property type="match status" value="1"/>
</dbReference>
<dbReference type="Pfam" id="PF01370">
    <property type="entry name" value="Epimerase"/>
    <property type="match status" value="1"/>
</dbReference>
<reference evidence="3" key="1">
    <citation type="submission" date="2020-05" db="EMBL/GenBank/DDBJ databases">
        <authorList>
            <person name="Chiriac C."/>
            <person name="Salcher M."/>
            <person name="Ghai R."/>
            <person name="Kavagutti S V."/>
        </authorList>
    </citation>
    <scope>NUCLEOTIDE SEQUENCE</scope>
</reference>